<gene>
    <name evidence="1" type="ORF">ABNX05_20110</name>
</gene>
<dbReference type="Proteomes" id="UP001478862">
    <property type="component" value="Unassembled WGS sequence"/>
</dbReference>
<comment type="caution">
    <text evidence="1">The sequence shown here is derived from an EMBL/GenBank/DDBJ whole genome shotgun (WGS) entry which is preliminary data.</text>
</comment>
<proteinExistence type="predicted"/>
<sequence>MITIITIVSGLILDYFSLLSYIAIQNTQIVFKEYLHKTTYEWQDINEVIYEYEIGTGVWTPAERS</sequence>
<organism evidence="1 2">
    <name type="scientific">Lysinibacillus zambalensis</name>
    <dbReference type="NCBI Taxonomy" id="3160866"/>
    <lineage>
        <taxon>Bacteria</taxon>
        <taxon>Bacillati</taxon>
        <taxon>Bacillota</taxon>
        <taxon>Bacilli</taxon>
        <taxon>Bacillales</taxon>
        <taxon>Bacillaceae</taxon>
        <taxon>Lysinibacillus</taxon>
    </lineage>
</organism>
<dbReference type="RefSeq" id="WP_349661331.1">
    <property type="nucleotide sequence ID" value="NZ_JBEGDG010000019.1"/>
</dbReference>
<protein>
    <submittedName>
        <fullName evidence="1">Uncharacterized protein</fullName>
    </submittedName>
</protein>
<evidence type="ECO:0000313" key="1">
    <source>
        <dbReference type="EMBL" id="MEQ6356938.1"/>
    </source>
</evidence>
<dbReference type="EMBL" id="JBEGDG010000019">
    <property type="protein sequence ID" value="MEQ6356938.1"/>
    <property type="molecule type" value="Genomic_DNA"/>
</dbReference>
<accession>A0ABV1MWQ3</accession>
<evidence type="ECO:0000313" key="2">
    <source>
        <dbReference type="Proteomes" id="UP001478862"/>
    </source>
</evidence>
<name>A0ABV1MWQ3_9BACI</name>
<keyword evidence="2" id="KW-1185">Reference proteome</keyword>
<reference evidence="1 2" key="1">
    <citation type="submission" date="2024-06" db="EMBL/GenBank/DDBJ databases">
        <title>Lysinibacillus zambalefons sp. nov., a Novel Firmicute Isolated from the Poon Bato Zambales Hyperalkaline Spring.</title>
        <authorList>
            <person name="Aja J.A."/>
            <person name="Lazaro J.E.H."/>
            <person name="Llorin L.D."/>
            <person name="Lim K.R."/>
            <person name="Teodosio J."/>
            <person name="Dalisay D.S."/>
        </authorList>
    </citation>
    <scope>NUCLEOTIDE SEQUENCE [LARGE SCALE GENOMIC DNA]</scope>
    <source>
        <strain evidence="1 2">M3</strain>
    </source>
</reference>